<comment type="cofactor">
    <cofactor evidence="1 5 6">
        <name>pyridoxal 5'-phosphate</name>
        <dbReference type="ChEBI" id="CHEBI:597326"/>
    </cofactor>
</comment>
<dbReference type="Pfam" id="PF00282">
    <property type="entry name" value="Pyridoxal_deC"/>
    <property type="match status" value="1"/>
</dbReference>
<protein>
    <submittedName>
        <fullName evidence="7">Glutamate/tyrosine decarboxylase-like PLP-dependent enzyme</fullName>
    </submittedName>
</protein>
<dbReference type="InterPro" id="IPR015421">
    <property type="entry name" value="PyrdxlP-dep_Trfase_major"/>
</dbReference>
<dbReference type="InterPro" id="IPR015422">
    <property type="entry name" value="PyrdxlP-dep_Trfase_small"/>
</dbReference>
<dbReference type="RefSeq" id="WP_246003563.1">
    <property type="nucleotide sequence ID" value="NZ_RKHO01000001.1"/>
</dbReference>
<dbReference type="EMBL" id="RKHO01000001">
    <property type="protein sequence ID" value="ROR92474.1"/>
    <property type="molecule type" value="Genomic_DNA"/>
</dbReference>
<keyword evidence="2 5" id="KW-0663">Pyridoxal phosphate</keyword>
<name>A0A3N2CZ59_9ACTN</name>
<dbReference type="Proteomes" id="UP000281738">
    <property type="component" value="Unassembled WGS sequence"/>
</dbReference>
<evidence type="ECO:0000313" key="8">
    <source>
        <dbReference type="Proteomes" id="UP000281738"/>
    </source>
</evidence>
<dbReference type="Gene3D" id="3.90.1150.10">
    <property type="entry name" value="Aspartate Aminotransferase, domain 1"/>
    <property type="match status" value="1"/>
</dbReference>
<comment type="similarity">
    <text evidence="4">Belongs to the group II decarboxylase family. Sphingosine-1-phosphate lyase subfamily.</text>
</comment>
<proteinExistence type="inferred from homology"/>
<organism evidence="7 8">
    <name type="scientific">Nocardioides aurantiacus</name>
    <dbReference type="NCBI Taxonomy" id="86796"/>
    <lineage>
        <taxon>Bacteria</taxon>
        <taxon>Bacillati</taxon>
        <taxon>Actinomycetota</taxon>
        <taxon>Actinomycetes</taxon>
        <taxon>Propionibacteriales</taxon>
        <taxon>Nocardioidaceae</taxon>
        <taxon>Nocardioides</taxon>
    </lineage>
</organism>
<dbReference type="GO" id="GO:0004058">
    <property type="term" value="F:aromatic-L-amino-acid decarboxylase activity"/>
    <property type="evidence" value="ECO:0007669"/>
    <property type="project" value="UniProtKB-ARBA"/>
</dbReference>
<dbReference type="AlphaFoldDB" id="A0A3N2CZ59"/>
<gene>
    <name evidence="7" type="ORF">EDD33_3364</name>
</gene>
<dbReference type="GO" id="GO:0019752">
    <property type="term" value="P:carboxylic acid metabolic process"/>
    <property type="evidence" value="ECO:0007669"/>
    <property type="project" value="InterPro"/>
</dbReference>
<evidence type="ECO:0000313" key="7">
    <source>
        <dbReference type="EMBL" id="ROR92474.1"/>
    </source>
</evidence>
<dbReference type="InterPro" id="IPR050477">
    <property type="entry name" value="GrpII_AminoAcid_Decarb"/>
</dbReference>
<evidence type="ECO:0000256" key="1">
    <source>
        <dbReference type="ARBA" id="ARBA00001933"/>
    </source>
</evidence>
<accession>A0A3N2CZ59</accession>
<keyword evidence="3 6" id="KW-0456">Lyase</keyword>
<dbReference type="PANTHER" id="PTHR42735:SF6">
    <property type="entry name" value="SPHINGOSINE-1-PHOSPHATE LYASE 1"/>
    <property type="match status" value="1"/>
</dbReference>
<reference evidence="7 8" key="1">
    <citation type="submission" date="2018-11" db="EMBL/GenBank/DDBJ databases">
        <title>Sequencing the genomes of 1000 actinobacteria strains.</title>
        <authorList>
            <person name="Klenk H.-P."/>
        </authorList>
    </citation>
    <scope>NUCLEOTIDE SEQUENCE [LARGE SCALE GENOMIC DNA]</scope>
    <source>
        <strain evidence="7 8">DSM 12652</strain>
    </source>
</reference>
<dbReference type="PANTHER" id="PTHR42735">
    <property type="match status" value="1"/>
</dbReference>
<sequence length="499" mass="51909">MTHDRNNHDDHAAEQDGPGDVLARLRAMQAGDVPVTGGRTLAYVYDSGLEEVDRVGREAVAAYAGSNGLDPTAFPSLLAMENELVGFTCDLLDAPEGTVGTVTSGGTESVLLAVQGARDSRPDVDRPRMVLPSTAHPAFHKAAHYFGVEVVTVAVGADFRARPAATAAAIDDRTVLVVASAPSYAHGVVDPVGRIAAAAAARGVRCHVDACIGGWVLPYAARLGRDVPPWTFAVPGVTSISVDLHKYAYAPKGTSVLLHRDAALRRPQYFTSARWPGYTMLNSTMQSTRSGGPLAGAWAVVRQVGDAGYLDLTRTLLGAVDRLAEGIGAIEGLHVVASPDASLVALGTDGSCDVFTLTDAMTRAGWLVQPQLSYDAMPPTLHLSPSAATAPHVEELLTDLADAVLAARRAGAVAVDPGVADLVRALDPAALSDDDFDGLLAAAGMDAAAGGDLPESMAEVNALLDLASPALREALLGRFLERLQQPVRAVASTPVHPPR</sequence>
<evidence type="ECO:0000256" key="6">
    <source>
        <dbReference type="RuleBase" id="RU000382"/>
    </source>
</evidence>
<evidence type="ECO:0000256" key="5">
    <source>
        <dbReference type="PIRSR" id="PIRSR602129-50"/>
    </source>
</evidence>
<dbReference type="InterPro" id="IPR002129">
    <property type="entry name" value="PyrdxlP-dep_de-COase"/>
</dbReference>
<keyword evidence="8" id="KW-1185">Reference proteome</keyword>
<feature type="modified residue" description="N6-(pyridoxal phosphate)lysine" evidence="5">
    <location>
        <position position="246"/>
    </location>
</feature>
<comment type="caution">
    <text evidence="7">The sequence shown here is derived from an EMBL/GenBank/DDBJ whole genome shotgun (WGS) entry which is preliminary data.</text>
</comment>
<dbReference type="InterPro" id="IPR015424">
    <property type="entry name" value="PyrdxlP-dep_Trfase"/>
</dbReference>
<dbReference type="SUPFAM" id="SSF53383">
    <property type="entry name" value="PLP-dependent transferases"/>
    <property type="match status" value="1"/>
</dbReference>
<evidence type="ECO:0000256" key="4">
    <source>
        <dbReference type="ARBA" id="ARBA00038302"/>
    </source>
</evidence>
<dbReference type="GO" id="GO:0030170">
    <property type="term" value="F:pyridoxal phosphate binding"/>
    <property type="evidence" value="ECO:0007669"/>
    <property type="project" value="InterPro"/>
</dbReference>
<evidence type="ECO:0000256" key="2">
    <source>
        <dbReference type="ARBA" id="ARBA00022898"/>
    </source>
</evidence>
<dbReference type="Gene3D" id="3.40.640.10">
    <property type="entry name" value="Type I PLP-dependent aspartate aminotransferase-like (Major domain)"/>
    <property type="match status" value="1"/>
</dbReference>
<evidence type="ECO:0000256" key="3">
    <source>
        <dbReference type="ARBA" id="ARBA00023239"/>
    </source>
</evidence>